<keyword evidence="6 8" id="KW-0472">Membrane</keyword>
<dbReference type="AlphaFoldDB" id="A0A921FVQ5"/>
<keyword evidence="3 10" id="KW-0808">Transferase</keyword>
<dbReference type="Proteomes" id="UP000715651">
    <property type="component" value="Unassembled WGS sequence"/>
</dbReference>
<dbReference type="PANTHER" id="PTHR30576:SF0">
    <property type="entry name" value="UNDECAPRENYL-PHOSPHATE N-ACETYLGALACTOSAMINYL 1-PHOSPHATE TRANSFERASE-RELATED"/>
    <property type="match status" value="1"/>
</dbReference>
<evidence type="ECO:0000256" key="1">
    <source>
        <dbReference type="ARBA" id="ARBA00004141"/>
    </source>
</evidence>
<dbReference type="InterPro" id="IPR017475">
    <property type="entry name" value="EPS_sugar_tfrase"/>
</dbReference>
<comment type="similarity">
    <text evidence="2">Belongs to the bacterial sugar transferase family.</text>
</comment>
<evidence type="ECO:0000256" key="3">
    <source>
        <dbReference type="ARBA" id="ARBA00022679"/>
    </source>
</evidence>
<dbReference type="InterPro" id="IPR003362">
    <property type="entry name" value="Bact_transf"/>
</dbReference>
<evidence type="ECO:0000259" key="9">
    <source>
        <dbReference type="Pfam" id="PF02397"/>
    </source>
</evidence>
<dbReference type="PANTHER" id="PTHR30576">
    <property type="entry name" value="COLANIC BIOSYNTHESIS UDP-GLUCOSE LIPID CARRIER TRANSFERASE"/>
    <property type="match status" value="1"/>
</dbReference>
<feature type="compositionally biased region" description="Polar residues" evidence="7">
    <location>
        <begin position="19"/>
        <end position="40"/>
    </location>
</feature>
<comment type="subcellular location">
    <subcellularLocation>
        <location evidence="1">Membrane</location>
        <topology evidence="1">Multi-pass membrane protein</topology>
    </subcellularLocation>
</comment>
<dbReference type="Pfam" id="PF02397">
    <property type="entry name" value="Bac_transf"/>
    <property type="match status" value="1"/>
</dbReference>
<feature type="region of interest" description="Disordered" evidence="7">
    <location>
        <begin position="1"/>
        <end position="43"/>
    </location>
</feature>
<evidence type="ECO:0000256" key="5">
    <source>
        <dbReference type="ARBA" id="ARBA00022989"/>
    </source>
</evidence>
<name>A0A921FVQ5_9BIFI</name>
<feature type="domain" description="Bacterial sugar transferase" evidence="9">
    <location>
        <begin position="406"/>
        <end position="594"/>
    </location>
</feature>
<feature type="transmembrane region" description="Helical" evidence="8">
    <location>
        <begin position="117"/>
        <end position="142"/>
    </location>
</feature>
<feature type="transmembrane region" description="Helical" evidence="8">
    <location>
        <begin position="411"/>
        <end position="432"/>
    </location>
</feature>
<dbReference type="GO" id="GO:0016780">
    <property type="term" value="F:phosphotransferase activity, for other substituted phosphate groups"/>
    <property type="evidence" value="ECO:0007669"/>
    <property type="project" value="TreeGrafter"/>
</dbReference>
<proteinExistence type="inferred from homology"/>
<keyword evidence="4 8" id="KW-0812">Transmembrane</keyword>
<organism evidence="10 11">
    <name type="scientific">Aeriscardovia aeriphila</name>
    <dbReference type="NCBI Taxonomy" id="218139"/>
    <lineage>
        <taxon>Bacteria</taxon>
        <taxon>Bacillati</taxon>
        <taxon>Actinomycetota</taxon>
        <taxon>Actinomycetes</taxon>
        <taxon>Bifidobacteriales</taxon>
        <taxon>Bifidobacteriaceae</taxon>
        <taxon>Aeriscardovia</taxon>
    </lineage>
</organism>
<evidence type="ECO:0000256" key="8">
    <source>
        <dbReference type="SAM" id="Phobius"/>
    </source>
</evidence>
<dbReference type="GO" id="GO:0016020">
    <property type="term" value="C:membrane"/>
    <property type="evidence" value="ECO:0007669"/>
    <property type="project" value="UniProtKB-SubCell"/>
</dbReference>
<keyword evidence="5 8" id="KW-1133">Transmembrane helix</keyword>
<dbReference type="NCBIfam" id="TIGR03025">
    <property type="entry name" value="EPS_sugtrans"/>
    <property type="match status" value="1"/>
</dbReference>
<accession>A0A921FVQ5</accession>
<feature type="transmembrane region" description="Helical" evidence="8">
    <location>
        <begin position="209"/>
        <end position="232"/>
    </location>
</feature>
<sequence length="600" mass="67022">MPLQKVNTGVEMKRGEVSSADSTQNSAHQLTEQAPSSHEPSSYEPFAVPVSQHFSEAHSADNLSSYVPTVTSSSFFDGSYSEQYEEQGKPHKALIQHSLFTTIARIPRWRWFYTSSLVLLDAAMMCLALALSILLTLGVFHSEKSANLLAYLTYAVLFVLSWVFCLYLVKSYERHLMGEGYNLYARIMTAGCIEFIVLCTYGYLAKYYFSRGILTSAVVLAVFFTMIERWLMRRYLYSNRRRGEFDYATVLVGSPQGISSMIYQLTSGKGQASGYKTIAICPVMKFPASDGKHHYRTYSSEELAQLNHDNQLDNLFDFPLIPFNSRFAERARLHGAQTVLITDVLNIDSEMTRAFSLAVEARELELAMSASVAHIAGSNIILRQQSVMPILSASLSQYSLSTRIIKRFMDIVGSLLALIPTCLLIAIFGIAIKLEDGGPIFYAQERVGLYGRPFKIFKLRSMKVNADKLDAQLAAQEGVELGATFKVKEDPRVTKVGKFIRKTSIDEFPQFFNVLKGDMSLVGPRPQRDYEVASYNSLYSTRLLVKPGITGPWQIGGRSNLTPEEAEVLDVNYVENWSVLTDVAILIKTVGAVLHGDGAY</sequence>
<gene>
    <name evidence="10" type="ORF">K8U78_01070</name>
</gene>
<comment type="caution">
    <text evidence="10">The sequence shown here is derived from an EMBL/GenBank/DDBJ whole genome shotgun (WGS) entry which is preliminary data.</text>
</comment>
<evidence type="ECO:0000256" key="7">
    <source>
        <dbReference type="SAM" id="MobiDB-lite"/>
    </source>
</evidence>
<evidence type="ECO:0000313" key="11">
    <source>
        <dbReference type="Proteomes" id="UP000715651"/>
    </source>
</evidence>
<evidence type="ECO:0000313" key="10">
    <source>
        <dbReference type="EMBL" id="HJF17756.1"/>
    </source>
</evidence>
<reference evidence="10" key="1">
    <citation type="journal article" date="2021" name="PeerJ">
        <title>Extensive microbial diversity within the chicken gut microbiome revealed by metagenomics and culture.</title>
        <authorList>
            <person name="Gilroy R."/>
            <person name="Ravi A."/>
            <person name="Getino M."/>
            <person name="Pursley I."/>
            <person name="Horton D.L."/>
            <person name="Alikhan N.F."/>
            <person name="Baker D."/>
            <person name="Gharbi K."/>
            <person name="Hall N."/>
            <person name="Watson M."/>
            <person name="Adriaenssens E.M."/>
            <person name="Foster-Nyarko E."/>
            <person name="Jarju S."/>
            <person name="Secka A."/>
            <person name="Antonio M."/>
            <person name="Oren A."/>
            <person name="Chaudhuri R.R."/>
            <person name="La Ragione R."/>
            <person name="Hildebrand F."/>
            <person name="Pallen M.J."/>
        </authorList>
    </citation>
    <scope>NUCLEOTIDE SEQUENCE</scope>
    <source>
        <strain evidence="10">578</strain>
    </source>
</reference>
<reference evidence="10" key="2">
    <citation type="submission" date="2021-09" db="EMBL/GenBank/DDBJ databases">
        <authorList>
            <person name="Gilroy R."/>
        </authorList>
    </citation>
    <scope>NUCLEOTIDE SEQUENCE</scope>
    <source>
        <strain evidence="10">578</strain>
    </source>
</reference>
<dbReference type="EMBL" id="DYWK01000002">
    <property type="protein sequence ID" value="HJF17756.1"/>
    <property type="molecule type" value="Genomic_DNA"/>
</dbReference>
<feature type="transmembrane region" description="Helical" evidence="8">
    <location>
        <begin position="181"/>
        <end position="203"/>
    </location>
</feature>
<protein>
    <submittedName>
        <fullName evidence="10">Sugar transferase</fullName>
    </submittedName>
</protein>
<evidence type="ECO:0000256" key="6">
    <source>
        <dbReference type="ARBA" id="ARBA00023136"/>
    </source>
</evidence>
<feature type="transmembrane region" description="Helical" evidence="8">
    <location>
        <begin position="148"/>
        <end position="169"/>
    </location>
</feature>
<evidence type="ECO:0000256" key="4">
    <source>
        <dbReference type="ARBA" id="ARBA00022692"/>
    </source>
</evidence>
<evidence type="ECO:0000256" key="2">
    <source>
        <dbReference type="ARBA" id="ARBA00006464"/>
    </source>
</evidence>